<keyword evidence="2" id="KW-0325">Glycoprotein</keyword>
<sequence>MELLSSVSGSSVLPLTCLFLISLHAWPGADARAKRSLQLQQPQEEVLVSVGQTLTLHCSISGDDIAGPVKWLKALGSKNRTIYDQKVSPPSRVTRVVNESNTNFTIHISNVQVEDAGTYYCVKFRKGDEQDEVYLSGRGTKVLVRASPASMAVSGPEHRAEPGSSVRFTCTAGGFFPREIGVKWLKNGAPMTAPQPQVTAGQTNSYNMSSTAEVTLQAADVRSQLTCVVDHATLRAPLTRTYNLSDAVRVPPTVRVLTEPPNPVEVNKTVNFTCSVEGFYPDAVTLTWLENGMEANVGRPPRPKETSQGTFELRSLLEVQATVEKNQSVFTCQVVHDSQSPVSSAVTLQIAMPAADQGASNQSLADKDNLIPIYIAVGVICTVLALLVVAILYLIRAKQSKSKSSPSVRLHEPEKSSGAATQESDPNNLTYADLNFDKEKKSIRRIIEMSQQSEYACIQTSQTPATDDNLTYADLDMVHLSKAPKRPDPHPEEAGSEYASVQIQRK</sequence>
<dbReference type="Pfam" id="PF07686">
    <property type="entry name" value="V-set"/>
    <property type="match status" value="1"/>
</dbReference>
<keyword evidence="4" id="KW-1133">Transmembrane helix</keyword>
<evidence type="ECO:0000256" key="2">
    <source>
        <dbReference type="ARBA" id="ARBA00023180"/>
    </source>
</evidence>
<dbReference type="RefSeq" id="XP_067163939.1">
    <property type="nucleotide sequence ID" value="XM_067307838.1"/>
</dbReference>
<feature type="domain" description="Ig-like" evidence="6">
    <location>
        <begin position="27"/>
        <end position="121"/>
    </location>
</feature>
<proteinExistence type="predicted"/>
<keyword evidence="4" id="KW-0472">Membrane</keyword>
<gene>
    <name evidence="8" type="primary">LOC106493207</name>
</gene>
<dbReference type="InterPro" id="IPR036179">
    <property type="entry name" value="Ig-like_dom_sf"/>
</dbReference>
<feature type="region of interest" description="Disordered" evidence="3">
    <location>
        <begin position="403"/>
        <end position="430"/>
    </location>
</feature>
<accession>A0ABM4FG64</accession>
<feature type="transmembrane region" description="Helical" evidence="4">
    <location>
        <begin position="371"/>
        <end position="395"/>
    </location>
</feature>
<keyword evidence="4" id="KW-0812">Transmembrane</keyword>
<keyword evidence="1" id="KW-1015">Disulfide bond</keyword>
<evidence type="ECO:0000256" key="1">
    <source>
        <dbReference type="ARBA" id="ARBA00023157"/>
    </source>
</evidence>
<dbReference type="Proteomes" id="UP001652627">
    <property type="component" value="Chromosome 18"/>
</dbReference>
<dbReference type="SMART" id="SM00407">
    <property type="entry name" value="IGc1"/>
    <property type="match status" value="2"/>
</dbReference>
<feature type="compositionally biased region" description="Polar residues" evidence="3">
    <location>
        <begin position="418"/>
        <end position="430"/>
    </location>
</feature>
<dbReference type="SMART" id="SM00409">
    <property type="entry name" value="IG"/>
    <property type="match status" value="3"/>
</dbReference>
<reference evidence="8" key="1">
    <citation type="submission" date="2025-08" db="UniProtKB">
        <authorList>
            <consortium name="RefSeq"/>
        </authorList>
    </citation>
    <scope>IDENTIFICATION</scope>
    <source>
        <tissue evidence="8">Blood</tissue>
    </source>
</reference>
<protein>
    <submittedName>
        <fullName evidence="8">Tyrosine-protein phosphatase non-receptor type substrate 1 isoform X1</fullName>
    </submittedName>
</protein>
<evidence type="ECO:0000313" key="7">
    <source>
        <dbReference type="Proteomes" id="UP001652627"/>
    </source>
</evidence>
<dbReference type="SUPFAM" id="SSF48726">
    <property type="entry name" value="Immunoglobulin"/>
    <property type="match status" value="3"/>
</dbReference>
<dbReference type="InterPro" id="IPR013783">
    <property type="entry name" value="Ig-like_fold"/>
</dbReference>
<dbReference type="GeneID" id="106493207"/>
<feature type="chain" id="PRO_5047120575" evidence="5">
    <location>
        <begin position="32"/>
        <end position="506"/>
    </location>
</feature>
<evidence type="ECO:0000313" key="8">
    <source>
        <dbReference type="RefSeq" id="XP_067163939.1"/>
    </source>
</evidence>
<dbReference type="InterPro" id="IPR003599">
    <property type="entry name" value="Ig_sub"/>
</dbReference>
<dbReference type="SMART" id="SM00406">
    <property type="entry name" value="IGv"/>
    <property type="match status" value="1"/>
</dbReference>
<feature type="domain" description="Ig-like" evidence="6">
    <location>
        <begin position="148"/>
        <end position="245"/>
    </location>
</feature>
<keyword evidence="5" id="KW-0732">Signal</keyword>
<evidence type="ECO:0000256" key="5">
    <source>
        <dbReference type="SAM" id="SignalP"/>
    </source>
</evidence>
<feature type="region of interest" description="Disordered" evidence="3">
    <location>
        <begin position="481"/>
        <end position="506"/>
    </location>
</feature>
<organism evidence="7 8">
    <name type="scientific">Apteryx mantelli</name>
    <name type="common">North Island brown kiwi</name>
    <dbReference type="NCBI Taxonomy" id="2696672"/>
    <lineage>
        <taxon>Eukaryota</taxon>
        <taxon>Metazoa</taxon>
        <taxon>Chordata</taxon>
        <taxon>Craniata</taxon>
        <taxon>Vertebrata</taxon>
        <taxon>Euteleostomi</taxon>
        <taxon>Archelosauria</taxon>
        <taxon>Archosauria</taxon>
        <taxon>Dinosauria</taxon>
        <taxon>Saurischia</taxon>
        <taxon>Theropoda</taxon>
        <taxon>Coelurosauria</taxon>
        <taxon>Aves</taxon>
        <taxon>Palaeognathae</taxon>
        <taxon>Apterygiformes</taxon>
        <taxon>Apterygidae</taxon>
        <taxon>Apteryx</taxon>
    </lineage>
</organism>
<dbReference type="Pfam" id="PF07654">
    <property type="entry name" value="C1-set"/>
    <property type="match status" value="2"/>
</dbReference>
<feature type="signal peptide" evidence="5">
    <location>
        <begin position="1"/>
        <end position="31"/>
    </location>
</feature>
<dbReference type="PROSITE" id="PS50835">
    <property type="entry name" value="IG_LIKE"/>
    <property type="match status" value="3"/>
</dbReference>
<dbReference type="InterPro" id="IPR003597">
    <property type="entry name" value="Ig_C1-set"/>
</dbReference>
<dbReference type="PANTHER" id="PTHR19971">
    <property type="entry name" value="SIGNAL-REGULATORY PROTEIN BETA"/>
    <property type="match status" value="1"/>
</dbReference>
<dbReference type="InterPro" id="IPR051755">
    <property type="entry name" value="Ig-like_CS_Receptor"/>
</dbReference>
<dbReference type="SMART" id="SM00408">
    <property type="entry name" value="IGc2"/>
    <property type="match status" value="2"/>
</dbReference>
<name>A0ABM4FG64_9AVES</name>
<evidence type="ECO:0000256" key="3">
    <source>
        <dbReference type="SAM" id="MobiDB-lite"/>
    </source>
</evidence>
<dbReference type="InterPro" id="IPR007110">
    <property type="entry name" value="Ig-like_dom"/>
</dbReference>
<feature type="domain" description="Ig-like" evidence="6">
    <location>
        <begin position="252"/>
        <end position="349"/>
    </location>
</feature>
<evidence type="ECO:0000256" key="4">
    <source>
        <dbReference type="SAM" id="Phobius"/>
    </source>
</evidence>
<dbReference type="InterPro" id="IPR003598">
    <property type="entry name" value="Ig_sub2"/>
</dbReference>
<dbReference type="Gene3D" id="2.60.40.10">
    <property type="entry name" value="Immunoglobulins"/>
    <property type="match status" value="3"/>
</dbReference>
<evidence type="ECO:0000259" key="6">
    <source>
        <dbReference type="PROSITE" id="PS50835"/>
    </source>
</evidence>
<dbReference type="InterPro" id="IPR013106">
    <property type="entry name" value="Ig_V-set"/>
</dbReference>
<keyword evidence="7" id="KW-1185">Reference proteome</keyword>